<feature type="compositionally biased region" description="Pro residues" evidence="6">
    <location>
        <begin position="86"/>
        <end position="95"/>
    </location>
</feature>
<evidence type="ECO:0000313" key="10">
    <source>
        <dbReference type="EMBL" id="GHP09786.1"/>
    </source>
</evidence>
<protein>
    <submittedName>
        <fullName evidence="10">Uncharacterized protein</fullName>
    </submittedName>
</protein>
<sequence length="575" mass="58061">MAPTPLTATAAAIAAAAMATKATAPTMSVTAASSMHHHSPHPEPKHPPPPPPPPVLARPPPPPGFGTGITAANATHNSTAAGATMPGPPSAPPPGYMAGGSAPGVSSSSAFIQHQNISAATAASANGNNNTDPSSSLAPSWIPPRMRTDANVITPTPPGFVLPPRIRTDGTVAHNLLGGDGTSAGAFQASQHSPGAAQRAAMGALMTNGAGAPVEPLAHNRADVSATKHKGVPWTEHEHLQFLDGLDKLGKGNWRAVSRYFVPTRTPTQVASHAQKHFLRIKGVSKRRSRFAAIEQQRPAVTSSSVEAMRDATAAMVMAATAAVSAPNPTGSAELKGETPAVKDFSAAVAAAAAAAAANNSAVTWGGMASTPAAGTTAPDVTNGAPKWDPSTPPMSSPRLVPTNDVVMAALPGGGAPSMAPEWVPRKRMLVPPPGVDGSTSNAGTATTTGTATIHDIVAAIDNNNSNNNNTAPTVGMTHPPVYPVGLAFPFAGVPGIPASFPFFPNLATSAPSAPPPSGASKPMVRKASCDDIQKQQWVAQAENRAARAASEPKPMLGNGAAKTYSSTPPMSPEP</sequence>
<dbReference type="InterPro" id="IPR017884">
    <property type="entry name" value="SANT_dom"/>
</dbReference>
<evidence type="ECO:0000256" key="2">
    <source>
        <dbReference type="ARBA" id="ARBA00023015"/>
    </source>
</evidence>
<keyword evidence="3" id="KW-0238">DNA-binding</keyword>
<dbReference type="InterPro" id="IPR006447">
    <property type="entry name" value="Myb_dom_plants"/>
</dbReference>
<evidence type="ECO:0000256" key="6">
    <source>
        <dbReference type="SAM" id="MobiDB-lite"/>
    </source>
</evidence>
<organism evidence="10 11">
    <name type="scientific">Pycnococcus provasolii</name>
    <dbReference type="NCBI Taxonomy" id="41880"/>
    <lineage>
        <taxon>Eukaryota</taxon>
        <taxon>Viridiplantae</taxon>
        <taxon>Chlorophyta</taxon>
        <taxon>Pseudoscourfieldiophyceae</taxon>
        <taxon>Pseudoscourfieldiales</taxon>
        <taxon>Pycnococcaceae</taxon>
        <taxon>Pycnococcus</taxon>
    </lineage>
</organism>
<feature type="region of interest" description="Disordered" evidence="6">
    <location>
        <begin position="510"/>
        <end position="575"/>
    </location>
</feature>
<dbReference type="Proteomes" id="UP000660262">
    <property type="component" value="Unassembled WGS sequence"/>
</dbReference>
<dbReference type="PROSITE" id="PS51294">
    <property type="entry name" value="HTH_MYB"/>
    <property type="match status" value="1"/>
</dbReference>
<proteinExistence type="predicted"/>
<dbReference type="InterPro" id="IPR052245">
    <property type="entry name" value="Plant_Stress_Dev_TF"/>
</dbReference>
<dbReference type="SMART" id="SM00717">
    <property type="entry name" value="SANT"/>
    <property type="match status" value="1"/>
</dbReference>
<dbReference type="InterPro" id="IPR017930">
    <property type="entry name" value="Myb_dom"/>
</dbReference>
<dbReference type="PROSITE" id="PS51293">
    <property type="entry name" value="SANT"/>
    <property type="match status" value="1"/>
</dbReference>
<keyword evidence="5" id="KW-0539">Nucleus</keyword>
<dbReference type="FunFam" id="1.10.10.60:FF:000009">
    <property type="entry name" value="transcription factor MYB1R1"/>
    <property type="match status" value="1"/>
</dbReference>
<evidence type="ECO:0000259" key="7">
    <source>
        <dbReference type="PROSITE" id="PS50090"/>
    </source>
</evidence>
<dbReference type="CDD" id="cd00167">
    <property type="entry name" value="SANT"/>
    <property type="match status" value="1"/>
</dbReference>
<feature type="region of interest" description="Disordered" evidence="6">
    <location>
        <begin position="374"/>
        <end position="399"/>
    </location>
</feature>
<feature type="compositionally biased region" description="Pro residues" evidence="6">
    <location>
        <begin position="47"/>
        <end position="64"/>
    </location>
</feature>
<dbReference type="InterPro" id="IPR001005">
    <property type="entry name" value="SANT/Myb"/>
</dbReference>
<reference evidence="10" key="1">
    <citation type="submission" date="2020-10" db="EMBL/GenBank/DDBJ databases">
        <title>Unveiling of a novel bifunctional photoreceptor, Dualchrome1, isolated from a cosmopolitan green alga.</title>
        <authorList>
            <person name="Suzuki S."/>
            <person name="Kawachi M."/>
        </authorList>
    </citation>
    <scope>NUCLEOTIDE SEQUENCE</scope>
    <source>
        <strain evidence="10">NIES 2893</strain>
    </source>
</reference>
<dbReference type="PANTHER" id="PTHR44191:SF62">
    <property type="entry name" value="OS04G0341900 PROTEIN"/>
    <property type="match status" value="1"/>
</dbReference>
<dbReference type="SUPFAM" id="SSF46689">
    <property type="entry name" value="Homeodomain-like"/>
    <property type="match status" value="1"/>
</dbReference>
<comment type="subcellular location">
    <subcellularLocation>
        <location evidence="1">Nucleus</location>
    </subcellularLocation>
</comment>
<dbReference type="EMBL" id="BNJQ01000026">
    <property type="protein sequence ID" value="GHP09786.1"/>
    <property type="molecule type" value="Genomic_DNA"/>
</dbReference>
<dbReference type="Gene3D" id="1.10.10.60">
    <property type="entry name" value="Homeodomain-like"/>
    <property type="match status" value="1"/>
</dbReference>
<evidence type="ECO:0000256" key="3">
    <source>
        <dbReference type="ARBA" id="ARBA00023125"/>
    </source>
</evidence>
<comment type="caution">
    <text evidence="10">The sequence shown here is derived from an EMBL/GenBank/DDBJ whole genome shotgun (WGS) entry which is preliminary data.</text>
</comment>
<evidence type="ECO:0000259" key="9">
    <source>
        <dbReference type="PROSITE" id="PS51294"/>
    </source>
</evidence>
<evidence type="ECO:0000256" key="5">
    <source>
        <dbReference type="ARBA" id="ARBA00023242"/>
    </source>
</evidence>
<dbReference type="PANTHER" id="PTHR44191">
    <property type="entry name" value="TRANSCRIPTION FACTOR KUA1"/>
    <property type="match status" value="1"/>
</dbReference>
<feature type="compositionally biased region" description="Low complexity" evidence="6">
    <location>
        <begin position="121"/>
        <end position="131"/>
    </location>
</feature>
<feature type="domain" description="Myb-like" evidence="7">
    <location>
        <begin position="226"/>
        <end position="278"/>
    </location>
</feature>
<dbReference type="GO" id="GO:0005634">
    <property type="term" value="C:nucleus"/>
    <property type="evidence" value="ECO:0007669"/>
    <property type="project" value="UniProtKB-SubCell"/>
</dbReference>
<feature type="domain" description="SANT" evidence="8">
    <location>
        <begin position="234"/>
        <end position="282"/>
    </location>
</feature>
<keyword evidence="4" id="KW-0804">Transcription</keyword>
<dbReference type="GO" id="GO:0003677">
    <property type="term" value="F:DNA binding"/>
    <property type="evidence" value="ECO:0007669"/>
    <property type="project" value="UniProtKB-KW"/>
</dbReference>
<keyword evidence="2" id="KW-0805">Transcription regulation</keyword>
<feature type="domain" description="HTH myb-type" evidence="9">
    <location>
        <begin position="226"/>
        <end position="282"/>
    </location>
</feature>
<feature type="compositionally biased region" description="Low complexity" evidence="6">
    <location>
        <begin position="540"/>
        <end position="550"/>
    </location>
</feature>
<keyword evidence="11" id="KW-1185">Reference proteome</keyword>
<feature type="region of interest" description="Disordered" evidence="6">
    <location>
        <begin position="121"/>
        <end position="142"/>
    </location>
</feature>
<accession>A0A830HQI2</accession>
<gene>
    <name evidence="10" type="ORF">PPROV_000852100</name>
</gene>
<dbReference type="GO" id="GO:0006355">
    <property type="term" value="P:regulation of DNA-templated transcription"/>
    <property type="evidence" value="ECO:0007669"/>
    <property type="project" value="UniProtKB-ARBA"/>
</dbReference>
<dbReference type="Pfam" id="PF00249">
    <property type="entry name" value="Myb_DNA-binding"/>
    <property type="match status" value="1"/>
</dbReference>
<dbReference type="NCBIfam" id="TIGR01557">
    <property type="entry name" value="myb_SHAQKYF"/>
    <property type="match status" value="1"/>
</dbReference>
<evidence type="ECO:0000259" key="8">
    <source>
        <dbReference type="PROSITE" id="PS51293"/>
    </source>
</evidence>
<evidence type="ECO:0000313" key="11">
    <source>
        <dbReference type="Proteomes" id="UP000660262"/>
    </source>
</evidence>
<dbReference type="PROSITE" id="PS50090">
    <property type="entry name" value="MYB_LIKE"/>
    <property type="match status" value="1"/>
</dbReference>
<feature type="compositionally biased region" description="Low complexity" evidence="6">
    <location>
        <begin position="70"/>
        <end position="85"/>
    </location>
</feature>
<name>A0A830HQI2_9CHLO</name>
<evidence type="ECO:0000256" key="4">
    <source>
        <dbReference type="ARBA" id="ARBA00023163"/>
    </source>
</evidence>
<dbReference type="OrthoDB" id="118550at2759"/>
<dbReference type="InterPro" id="IPR009057">
    <property type="entry name" value="Homeodomain-like_sf"/>
</dbReference>
<feature type="region of interest" description="Disordered" evidence="6">
    <location>
        <begin position="27"/>
        <end position="108"/>
    </location>
</feature>
<evidence type="ECO:0000256" key="1">
    <source>
        <dbReference type="ARBA" id="ARBA00004123"/>
    </source>
</evidence>
<dbReference type="AlphaFoldDB" id="A0A830HQI2"/>